<accession>A0AAD5URJ9</accession>
<reference evidence="1" key="1">
    <citation type="submission" date="2022-07" db="EMBL/GenBank/DDBJ databases">
        <title>Genome Sequence of Physisporinus lineatus.</title>
        <authorList>
            <person name="Buettner E."/>
        </authorList>
    </citation>
    <scope>NUCLEOTIDE SEQUENCE</scope>
    <source>
        <strain evidence="1">VT162</strain>
    </source>
</reference>
<dbReference type="EMBL" id="JANAWD010000788">
    <property type="protein sequence ID" value="KAJ3475852.1"/>
    <property type="molecule type" value="Genomic_DNA"/>
</dbReference>
<keyword evidence="2" id="KW-1185">Reference proteome</keyword>
<gene>
    <name evidence="1" type="ORF">NLI96_g11559</name>
</gene>
<dbReference type="AlphaFoldDB" id="A0AAD5URJ9"/>
<organism evidence="1 2">
    <name type="scientific">Meripilus lineatus</name>
    <dbReference type="NCBI Taxonomy" id="2056292"/>
    <lineage>
        <taxon>Eukaryota</taxon>
        <taxon>Fungi</taxon>
        <taxon>Dikarya</taxon>
        <taxon>Basidiomycota</taxon>
        <taxon>Agaricomycotina</taxon>
        <taxon>Agaricomycetes</taxon>
        <taxon>Polyporales</taxon>
        <taxon>Meripilaceae</taxon>
        <taxon>Meripilus</taxon>
    </lineage>
</organism>
<evidence type="ECO:0000313" key="2">
    <source>
        <dbReference type="Proteomes" id="UP001212997"/>
    </source>
</evidence>
<evidence type="ECO:0000313" key="1">
    <source>
        <dbReference type="EMBL" id="KAJ3475852.1"/>
    </source>
</evidence>
<comment type="caution">
    <text evidence="1">The sequence shown here is derived from an EMBL/GenBank/DDBJ whole genome shotgun (WGS) entry which is preliminary data.</text>
</comment>
<dbReference type="Proteomes" id="UP001212997">
    <property type="component" value="Unassembled WGS sequence"/>
</dbReference>
<proteinExistence type="predicted"/>
<name>A0AAD5URJ9_9APHY</name>
<sequence length="182" mass="19784">MRPVHSLAFLLPNPALINNHSILVAPCLNRYSPRSDHISSSRANASNIVKFGVIRNLSNAVSWPTSVEDEEDGNVNGDLDVEDDVDGLSLVLVRLGGFSSMISIRGGGRLGGVDLRRRVGHDRIGLSILPAFDIEGLEEIGSHFIVWLCGQIGGDQENASWAPSALHHNTKLVYCLEHTIRT</sequence>
<protein>
    <submittedName>
        <fullName evidence="1">Uncharacterized protein</fullName>
    </submittedName>
</protein>